<dbReference type="EMBL" id="JAACJN010000077">
    <property type="protein sequence ID" value="KAF5378380.1"/>
    <property type="molecule type" value="Genomic_DNA"/>
</dbReference>
<dbReference type="AlphaFoldDB" id="A0A8H5M214"/>
<organism evidence="2 3">
    <name type="scientific">Collybiopsis confluens</name>
    <dbReference type="NCBI Taxonomy" id="2823264"/>
    <lineage>
        <taxon>Eukaryota</taxon>
        <taxon>Fungi</taxon>
        <taxon>Dikarya</taxon>
        <taxon>Basidiomycota</taxon>
        <taxon>Agaricomycotina</taxon>
        <taxon>Agaricomycetes</taxon>
        <taxon>Agaricomycetidae</taxon>
        <taxon>Agaricales</taxon>
        <taxon>Marasmiineae</taxon>
        <taxon>Omphalotaceae</taxon>
        <taxon>Collybiopsis</taxon>
    </lineage>
</organism>
<accession>A0A8H5M214</accession>
<evidence type="ECO:0000313" key="3">
    <source>
        <dbReference type="Proteomes" id="UP000518752"/>
    </source>
</evidence>
<proteinExistence type="predicted"/>
<gene>
    <name evidence="2" type="ORF">D9757_010880</name>
</gene>
<sequence>MRYQGASVSEYGHEQTRTHATYGTGSQRHLSMRISPFRINDAIPSISRMLRAEGVLKVRINVGIVYRMMPLFAAH</sequence>
<feature type="region of interest" description="Disordered" evidence="1">
    <location>
        <begin position="1"/>
        <end position="28"/>
    </location>
</feature>
<evidence type="ECO:0000313" key="2">
    <source>
        <dbReference type="EMBL" id="KAF5378380.1"/>
    </source>
</evidence>
<protein>
    <submittedName>
        <fullName evidence="2">Uncharacterized protein</fullName>
    </submittedName>
</protein>
<comment type="caution">
    <text evidence="2">The sequence shown here is derived from an EMBL/GenBank/DDBJ whole genome shotgun (WGS) entry which is preliminary data.</text>
</comment>
<name>A0A8H5M214_9AGAR</name>
<dbReference type="Proteomes" id="UP000518752">
    <property type="component" value="Unassembled WGS sequence"/>
</dbReference>
<feature type="compositionally biased region" description="Polar residues" evidence="1">
    <location>
        <begin position="18"/>
        <end position="28"/>
    </location>
</feature>
<evidence type="ECO:0000256" key="1">
    <source>
        <dbReference type="SAM" id="MobiDB-lite"/>
    </source>
</evidence>
<reference evidence="2 3" key="1">
    <citation type="journal article" date="2020" name="ISME J.">
        <title>Uncovering the hidden diversity of litter-decomposition mechanisms in mushroom-forming fungi.</title>
        <authorList>
            <person name="Floudas D."/>
            <person name="Bentzer J."/>
            <person name="Ahren D."/>
            <person name="Johansson T."/>
            <person name="Persson P."/>
            <person name="Tunlid A."/>
        </authorList>
    </citation>
    <scope>NUCLEOTIDE SEQUENCE [LARGE SCALE GENOMIC DNA]</scope>
    <source>
        <strain evidence="2 3">CBS 406.79</strain>
    </source>
</reference>
<keyword evidence="3" id="KW-1185">Reference proteome</keyword>